<dbReference type="Proteomes" id="UP001620461">
    <property type="component" value="Unassembled WGS sequence"/>
</dbReference>
<evidence type="ECO:0000313" key="3">
    <source>
        <dbReference type="Proteomes" id="UP001620461"/>
    </source>
</evidence>
<evidence type="ECO:0000313" key="2">
    <source>
        <dbReference type="EMBL" id="MFK2901266.1"/>
    </source>
</evidence>
<accession>A0ABW8JM39</accession>
<dbReference type="EMBL" id="JADIKJ010000014">
    <property type="protein sequence ID" value="MFK2901266.1"/>
    <property type="molecule type" value="Genomic_DNA"/>
</dbReference>
<keyword evidence="3" id="KW-1185">Reference proteome</keyword>
<dbReference type="RefSeq" id="WP_404547967.1">
    <property type="nucleotide sequence ID" value="NZ_JADIKJ010000014.1"/>
</dbReference>
<proteinExistence type="predicted"/>
<name>A0ABW8JM39_9GAMM</name>
<sequence length="56" mass="5937">MSAQTPPCKLRRACVRADPLPARTLFSLGELIANQTHPSSAPAFSHDDGGLDSLCD</sequence>
<gene>
    <name evidence="2" type="ORF">ISP15_13035</name>
</gene>
<evidence type="ECO:0000256" key="1">
    <source>
        <dbReference type="SAM" id="MobiDB-lite"/>
    </source>
</evidence>
<comment type="caution">
    <text evidence="2">The sequence shown here is derived from an EMBL/GenBank/DDBJ whole genome shotgun (WGS) entry which is preliminary data.</text>
</comment>
<organism evidence="2 3">
    <name type="scientific">Dyella jejuensis</name>
    <dbReference type="NCBI Taxonomy" id="1432009"/>
    <lineage>
        <taxon>Bacteria</taxon>
        <taxon>Pseudomonadati</taxon>
        <taxon>Pseudomonadota</taxon>
        <taxon>Gammaproteobacteria</taxon>
        <taxon>Lysobacterales</taxon>
        <taxon>Rhodanobacteraceae</taxon>
        <taxon>Dyella</taxon>
    </lineage>
</organism>
<reference evidence="2 3" key="1">
    <citation type="submission" date="2020-10" db="EMBL/GenBank/DDBJ databases">
        <title>Phylogeny of dyella-like bacteria.</title>
        <authorList>
            <person name="Fu J."/>
        </authorList>
    </citation>
    <scope>NUCLEOTIDE SEQUENCE [LARGE SCALE GENOMIC DNA]</scope>
    <source>
        <strain evidence="2 3">JP1</strain>
    </source>
</reference>
<protein>
    <submittedName>
        <fullName evidence="2">Uncharacterized protein</fullName>
    </submittedName>
</protein>
<feature type="region of interest" description="Disordered" evidence="1">
    <location>
        <begin position="37"/>
        <end position="56"/>
    </location>
</feature>